<dbReference type="InterPro" id="IPR028082">
    <property type="entry name" value="Peripla_BP_I"/>
</dbReference>
<dbReference type="SUPFAM" id="SSF53822">
    <property type="entry name" value="Periplasmic binding protein-like I"/>
    <property type="match status" value="1"/>
</dbReference>
<sequence>MLKDKKKPLYQTIIDDLKKRIQAGEFEPTLPFPSQSELTQMYNTSEITTRRALLELANEGIIYRTQKKGTFLRLDDNKQIVKSNLQPNIKKIFFVYHTDSLIIFERRFYGDLLEGLKKGSEENGIEIQMWDMGNKFELPEEDDIGFILLPSLPLATEIPMEILKKWKDEDRKLVTIQYYYPHLQIPYVIVDNLTGGYLATEHLLIHGHTRIGIILTGKSFFEINQEFSFRLQGYKLALNQHNIEFDIDLVCVMSGNEESEAMGYQAFQQLADLPNPPTAIFATSDYKAIGVLKAAKERGISVPEDLSVVGYDDIMISQFASPSLTTIRQNTDLLGKKAVEMLNFEYPRGNMRDEIVPELIVRNSTGPKR</sequence>
<name>A0A6B8RTZ3_9BACL</name>
<keyword evidence="2" id="KW-0238">DNA-binding</keyword>
<organism evidence="5 6">
    <name type="scientific">Paenibacillus psychroresistens</name>
    <dbReference type="NCBI Taxonomy" id="1778678"/>
    <lineage>
        <taxon>Bacteria</taxon>
        <taxon>Bacillati</taxon>
        <taxon>Bacillota</taxon>
        <taxon>Bacilli</taxon>
        <taxon>Bacillales</taxon>
        <taxon>Paenibacillaceae</taxon>
        <taxon>Paenibacillus</taxon>
    </lineage>
</organism>
<dbReference type="GO" id="GO:0000976">
    <property type="term" value="F:transcription cis-regulatory region binding"/>
    <property type="evidence" value="ECO:0007669"/>
    <property type="project" value="TreeGrafter"/>
</dbReference>
<dbReference type="Pfam" id="PF13377">
    <property type="entry name" value="Peripla_BP_3"/>
    <property type="match status" value="1"/>
</dbReference>
<accession>A0A6B8RTZ3</accession>
<evidence type="ECO:0000259" key="4">
    <source>
        <dbReference type="PROSITE" id="PS50949"/>
    </source>
</evidence>
<dbReference type="OrthoDB" id="9813468at2"/>
<dbReference type="InterPro" id="IPR036390">
    <property type="entry name" value="WH_DNA-bd_sf"/>
</dbReference>
<dbReference type="PANTHER" id="PTHR30146">
    <property type="entry name" value="LACI-RELATED TRANSCRIPTIONAL REPRESSOR"/>
    <property type="match status" value="1"/>
</dbReference>
<evidence type="ECO:0000256" key="1">
    <source>
        <dbReference type="ARBA" id="ARBA00023015"/>
    </source>
</evidence>
<proteinExistence type="predicted"/>
<dbReference type="KEGG" id="ppsc:EHS13_31295"/>
<evidence type="ECO:0000313" key="5">
    <source>
        <dbReference type="EMBL" id="QGQ99045.1"/>
    </source>
</evidence>
<dbReference type="EMBL" id="CP034235">
    <property type="protein sequence ID" value="QGQ99045.1"/>
    <property type="molecule type" value="Genomic_DNA"/>
</dbReference>
<dbReference type="InterPro" id="IPR000524">
    <property type="entry name" value="Tscrpt_reg_HTH_GntR"/>
</dbReference>
<dbReference type="InterPro" id="IPR046335">
    <property type="entry name" value="LacI/GalR-like_sensor"/>
</dbReference>
<evidence type="ECO:0000256" key="3">
    <source>
        <dbReference type="ARBA" id="ARBA00023163"/>
    </source>
</evidence>
<keyword evidence="1" id="KW-0805">Transcription regulation</keyword>
<dbReference type="Gene3D" id="3.40.50.2300">
    <property type="match status" value="2"/>
</dbReference>
<keyword evidence="3" id="KW-0804">Transcription</keyword>
<keyword evidence="6" id="KW-1185">Reference proteome</keyword>
<protein>
    <submittedName>
        <fullName evidence="5">GntR family transcriptional regulator</fullName>
    </submittedName>
</protein>
<dbReference type="PANTHER" id="PTHR30146:SF109">
    <property type="entry name" value="HTH-TYPE TRANSCRIPTIONAL REGULATOR GALS"/>
    <property type="match status" value="1"/>
</dbReference>
<dbReference type="PROSITE" id="PS50949">
    <property type="entry name" value="HTH_GNTR"/>
    <property type="match status" value="1"/>
</dbReference>
<dbReference type="CDD" id="cd06267">
    <property type="entry name" value="PBP1_LacI_sugar_binding-like"/>
    <property type="match status" value="1"/>
</dbReference>
<dbReference type="Gene3D" id="1.10.10.10">
    <property type="entry name" value="Winged helix-like DNA-binding domain superfamily/Winged helix DNA-binding domain"/>
    <property type="match status" value="1"/>
</dbReference>
<reference evidence="6" key="1">
    <citation type="submission" date="2018-11" db="EMBL/GenBank/DDBJ databases">
        <title>Complete genome sequence of Paenibacillus sp. ML311-T8.</title>
        <authorList>
            <person name="Nam Y.-D."/>
            <person name="Kang J."/>
            <person name="Chung W.-H."/>
            <person name="Park Y.S."/>
        </authorList>
    </citation>
    <scope>NUCLEOTIDE SEQUENCE [LARGE SCALE GENOMIC DNA]</scope>
    <source>
        <strain evidence="6">ML311-T8</strain>
    </source>
</reference>
<evidence type="ECO:0000256" key="2">
    <source>
        <dbReference type="ARBA" id="ARBA00023125"/>
    </source>
</evidence>
<dbReference type="GO" id="GO:0003700">
    <property type="term" value="F:DNA-binding transcription factor activity"/>
    <property type="evidence" value="ECO:0007669"/>
    <property type="project" value="InterPro"/>
</dbReference>
<evidence type="ECO:0000313" key="6">
    <source>
        <dbReference type="Proteomes" id="UP000426246"/>
    </source>
</evidence>
<dbReference type="CDD" id="cd07377">
    <property type="entry name" value="WHTH_GntR"/>
    <property type="match status" value="1"/>
</dbReference>
<dbReference type="InterPro" id="IPR036388">
    <property type="entry name" value="WH-like_DNA-bd_sf"/>
</dbReference>
<feature type="domain" description="HTH gntR-type" evidence="4">
    <location>
        <begin position="7"/>
        <end position="75"/>
    </location>
</feature>
<dbReference type="Proteomes" id="UP000426246">
    <property type="component" value="Chromosome"/>
</dbReference>
<dbReference type="RefSeq" id="WP_155704152.1">
    <property type="nucleotide sequence ID" value="NZ_CP034235.1"/>
</dbReference>
<dbReference type="SUPFAM" id="SSF46785">
    <property type="entry name" value="Winged helix' DNA-binding domain"/>
    <property type="match status" value="1"/>
</dbReference>
<gene>
    <name evidence="5" type="ORF">EHS13_31295</name>
</gene>
<dbReference type="AlphaFoldDB" id="A0A6B8RTZ3"/>
<dbReference type="Pfam" id="PF00392">
    <property type="entry name" value="GntR"/>
    <property type="match status" value="1"/>
</dbReference>
<dbReference type="SMART" id="SM00345">
    <property type="entry name" value="HTH_GNTR"/>
    <property type="match status" value="1"/>
</dbReference>